<comment type="caution">
    <text evidence="1">The sequence shown here is derived from an EMBL/GenBank/DDBJ whole genome shotgun (WGS) entry which is preliminary data.</text>
</comment>
<dbReference type="AlphaFoldDB" id="A0AAQ4FJ11"/>
<dbReference type="EMBL" id="JARKHS020002060">
    <property type="protein sequence ID" value="KAK8787150.1"/>
    <property type="molecule type" value="Genomic_DNA"/>
</dbReference>
<sequence length="83" mass="9267">MPRDSPSLAPAVRVEPTALARLATIESRDSLRLATAAYRVACAYLRTKQWMSNVQELALRRCDVAAQARPFICNKVQSKLNHV</sequence>
<evidence type="ECO:0000313" key="1">
    <source>
        <dbReference type="EMBL" id="KAK8787150.1"/>
    </source>
</evidence>
<proteinExistence type="predicted"/>
<accession>A0AAQ4FJ11</accession>
<name>A0AAQ4FJ11_AMBAM</name>
<gene>
    <name evidence="1" type="ORF">V5799_023083</name>
</gene>
<dbReference type="Proteomes" id="UP001321473">
    <property type="component" value="Unassembled WGS sequence"/>
</dbReference>
<reference evidence="1 2" key="1">
    <citation type="journal article" date="2023" name="Arcadia Sci">
        <title>De novo assembly of a long-read Amblyomma americanum tick genome.</title>
        <authorList>
            <person name="Chou S."/>
            <person name="Poskanzer K.E."/>
            <person name="Rollins M."/>
            <person name="Thuy-Boun P.S."/>
        </authorList>
    </citation>
    <scope>NUCLEOTIDE SEQUENCE [LARGE SCALE GENOMIC DNA]</scope>
    <source>
        <strain evidence="1">F_SG_1</strain>
        <tissue evidence="1">Salivary glands</tissue>
    </source>
</reference>
<evidence type="ECO:0000313" key="2">
    <source>
        <dbReference type="Proteomes" id="UP001321473"/>
    </source>
</evidence>
<protein>
    <submittedName>
        <fullName evidence="1">Uncharacterized protein</fullName>
    </submittedName>
</protein>
<organism evidence="1 2">
    <name type="scientific">Amblyomma americanum</name>
    <name type="common">Lone star tick</name>
    <dbReference type="NCBI Taxonomy" id="6943"/>
    <lineage>
        <taxon>Eukaryota</taxon>
        <taxon>Metazoa</taxon>
        <taxon>Ecdysozoa</taxon>
        <taxon>Arthropoda</taxon>
        <taxon>Chelicerata</taxon>
        <taxon>Arachnida</taxon>
        <taxon>Acari</taxon>
        <taxon>Parasitiformes</taxon>
        <taxon>Ixodida</taxon>
        <taxon>Ixodoidea</taxon>
        <taxon>Ixodidae</taxon>
        <taxon>Amblyomminae</taxon>
        <taxon>Amblyomma</taxon>
    </lineage>
</organism>
<keyword evidence="2" id="KW-1185">Reference proteome</keyword>